<proteinExistence type="predicted"/>
<accession>A0ABQ5TEG6</accession>
<evidence type="ECO:0000313" key="2">
    <source>
        <dbReference type="Proteomes" id="UP001143509"/>
    </source>
</evidence>
<reference evidence="1" key="1">
    <citation type="journal article" date="2014" name="Int. J. Syst. Evol. Microbiol.">
        <title>Complete genome of a new Firmicutes species belonging to the dominant human colonic microbiota ('Ruminococcus bicirculans') reveals two chromosomes and a selective capacity to utilize plant glucans.</title>
        <authorList>
            <consortium name="NISC Comparative Sequencing Program"/>
            <person name="Wegmann U."/>
            <person name="Louis P."/>
            <person name="Goesmann A."/>
            <person name="Henrissat B."/>
            <person name="Duncan S.H."/>
            <person name="Flint H.J."/>
        </authorList>
    </citation>
    <scope>NUCLEOTIDE SEQUENCE</scope>
    <source>
        <strain evidence="1">VKM B-1499</strain>
    </source>
</reference>
<name>A0ABQ5TEG6_9CAUL</name>
<dbReference type="EMBL" id="BSFD01000011">
    <property type="protein sequence ID" value="GLK50270.1"/>
    <property type="molecule type" value="Genomic_DNA"/>
</dbReference>
<organism evidence="1 2">
    <name type="scientific">Brevundimonas intermedia</name>
    <dbReference type="NCBI Taxonomy" id="74315"/>
    <lineage>
        <taxon>Bacteria</taxon>
        <taxon>Pseudomonadati</taxon>
        <taxon>Pseudomonadota</taxon>
        <taxon>Alphaproteobacteria</taxon>
        <taxon>Caulobacterales</taxon>
        <taxon>Caulobacteraceae</taxon>
        <taxon>Brevundimonas</taxon>
    </lineage>
</organism>
<comment type="caution">
    <text evidence="1">The sequence shown here is derived from an EMBL/GenBank/DDBJ whole genome shotgun (WGS) entry which is preliminary data.</text>
</comment>
<gene>
    <name evidence="1" type="ORF">GCM10017620_32440</name>
</gene>
<sequence>MTYPRTLAEGEVMGGRASGIETWGETNQGLISPKMAVRNPSLIAPTIRYDIETVTVVVDLSKTGDVPMSALADYIALVTLAQIDPRERFDGQSTVLNMFNEPGRYASMTDWDVDYIHAVYAADLTRNSVRGHQAEVARALVARRQARFAENSDKAPE</sequence>
<dbReference type="Proteomes" id="UP001143509">
    <property type="component" value="Unassembled WGS sequence"/>
</dbReference>
<protein>
    <submittedName>
        <fullName evidence="1">Uncharacterized protein</fullName>
    </submittedName>
</protein>
<evidence type="ECO:0000313" key="1">
    <source>
        <dbReference type="EMBL" id="GLK50270.1"/>
    </source>
</evidence>
<reference evidence="1" key="2">
    <citation type="submission" date="2023-01" db="EMBL/GenBank/DDBJ databases">
        <authorList>
            <person name="Sun Q."/>
            <person name="Evtushenko L."/>
        </authorList>
    </citation>
    <scope>NUCLEOTIDE SEQUENCE</scope>
    <source>
        <strain evidence="1">VKM B-1499</strain>
    </source>
</reference>
<keyword evidence="2" id="KW-1185">Reference proteome</keyword>